<dbReference type="PIRSF" id="PIRSF029792">
    <property type="entry name" value="Pro_racemase"/>
    <property type="match status" value="1"/>
</dbReference>
<protein>
    <recommendedName>
        <fullName evidence="4">Proline racemase</fullName>
    </recommendedName>
</protein>
<proteinExistence type="inferred from homology"/>
<dbReference type="Pfam" id="PF05544">
    <property type="entry name" value="Pro_racemase"/>
    <property type="match status" value="1"/>
</dbReference>
<dbReference type="SFLD" id="SFLDS00028">
    <property type="entry name" value="Proline_Racemase"/>
    <property type="match status" value="1"/>
</dbReference>
<dbReference type="PANTHER" id="PTHR33442:SF1">
    <property type="entry name" value="TRANS-3-HYDROXY-L-PROLINE DEHYDRATASE"/>
    <property type="match status" value="1"/>
</dbReference>
<dbReference type="EMBL" id="JXYQ01000005">
    <property type="protein sequence ID" value="KJA12121.1"/>
    <property type="molecule type" value="Genomic_DNA"/>
</dbReference>
<keyword evidence="3" id="KW-1185">Reference proteome</keyword>
<dbReference type="RefSeq" id="WP_044395330.1">
    <property type="nucleotide sequence ID" value="NZ_JXYQ01000005.1"/>
</dbReference>
<dbReference type="InterPro" id="IPR053425">
    <property type="entry name" value="Hydroxyproline_Metab_Enz"/>
</dbReference>
<reference evidence="2 3" key="1">
    <citation type="submission" date="2014-12" db="EMBL/GenBank/DDBJ databases">
        <title>Isolation of bacteria from lake water.</title>
        <authorList>
            <person name="Sheng K.-Y."/>
            <person name="Chin P.-S."/>
            <person name="Chan K.-G."/>
            <person name="Tan G.S."/>
        </authorList>
    </citation>
    <scope>NUCLEOTIDE SEQUENCE [LARGE SCALE GENOMIC DNA]</scope>
    <source>
        <strain evidence="2 3">KY4</strain>
    </source>
</reference>
<sequence>MQITRTISTVEVHTGGEPFRIVTSGLPKLPGHSIVERRAWLLEHADDIRQALMFEPRGHADMYGGYLTPPVSPTADFGVIFLHNEGYSDHCGHGVIALATAAVELGWVQRTEPETRVGIDAPCGFIEAFVQWDGAHANGVRFVNVPSFIYRRDVTVTTPSFGEVTGDIAYGGAFYFYTSAQPHGLEIRESSIDTLKQFGAEVKAAANAAFPVVHPHIPEINHIYGTIIDGAPRHPGSTQANCCVFADREVDRSPTGSGTGGRVAQLYLRGLLGKDDVLVNESVIGTVFQGRVLQETQVGDFAAVIPEISGTAYIAGFCNWVLDARDPLRNGFLVR</sequence>
<evidence type="ECO:0000313" key="3">
    <source>
        <dbReference type="Proteomes" id="UP000032566"/>
    </source>
</evidence>
<gene>
    <name evidence="2" type="ORF">RP29_01985</name>
</gene>
<dbReference type="STRING" id="80878.RP29_01985"/>
<dbReference type="InterPro" id="IPR008794">
    <property type="entry name" value="Pro_racemase_fam"/>
</dbReference>
<dbReference type="SUPFAM" id="SSF54506">
    <property type="entry name" value="Diaminopimelate epimerase-like"/>
    <property type="match status" value="1"/>
</dbReference>
<name>A0A0D7KCJ3_9BURK</name>
<evidence type="ECO:0008006" key="4">
    <source>
        <dbReference type="Google" id="ProtNLM"/>
    </source>
</evidence>
<dbReference type="Gene3D" id="3.10.310.10">
    <property type="entry name" value="Diaminopimelate Epimerase, Chain A, domain 1"/>
    <property type="match status" value="2"/>
</dbReference>
<dbReference type="Proteomes" id="UP000032566">
    <property type="component" value="Unassembled WGS sequence"/>
</dbReference>
<dbReference type="PANTHER" id="PTHR33442">
    <property type="entry name" value="TRANS-3-HYDROXY-L-PROLINE DEHYDRATASE"/>
    <property type="match status" value="1"/>
</dbReference>
<dbReference type="AlphaFoldDB" id="A0A0D7KCJ3"/>
<dbReference type="OrthoDB" id="181267at2"/>
<comment type="similarity">
    <text evidence="1">Belongs to the proline racemase family.</text>
</comment>
<dbReference type="FunFam" id="3.10.310.10:FF:000003">
    <property type="entry name" value="Proline racemase"/>
    <property type="match status" value="1"/>
</dbReference>
<dbReference type="NCBIfam" id="NF045511">
    <property type="entry name" value="TransHydProDhtase"/>
    <property type="match status" value="1"/>
</dbReference>
<dbReference type="PATRIC" id="fig|80878.5.peg.2687"/>
<accession>A0A0D7KCJ3</accession>
<evidence type="ECO:0000313" key="2">
    <source>
        <dbReference type="EMBL" id="KJA12121.1"/>
    </source>
</evidence>
<evidence type="ECO:0000256" key="1">
    <source>
        <dbReference type="ARBA" id="ARBA00007529"/>
    </source>
</evidence>
<organism evidence="2 3">
    <name type="scientific">Acidovorax temperans</name>
    <dbReference type="NCBI Taxonomy" id="80878"/>
    <lineage>
        <taxon>Bacteria</taxon>
        <taxon>Pseudomonadati</taxon>
        <taxon>Pseudomonadota</taxon>
        <taxon>Betaproteobacteria</taxon>
        <taxon>Burkholderiales</taxon>
        <taxon>Comamonadaceae</taxon>
        <taxon>Acidovorax</taxon>
    </lineage>
</organism>
<comment type="caution">
    <text evidence="2">The sequence shown here is derived from an EMBL/GenBank/DDBJ whole genome shotgun (WGS) entry which is preliminary data.</text>
</comment>